<proteinExistence type="predicted"/>
<keyword evidence="1" id="KW-1133">Transmembrane helix</keyword>
<name>A0ABY4F7I8_9BACT</name>
<dbReference type="RefSeq" id="WP_244715911.1">
    <property type="nucleotide sequence ID" value="NZ_CP095049.1"/>
</dbReference>
<feature type="transmembrane region" description="Helical" evidence="1">
    <location>
        <begin position="12"/>
        <end position="31"/>
    </location>
</feature>
<reference evidence="2 3" key="1">
    <citation type="submission" date="2022-04" db="EMBL/GenBank/DDBJ databases">
        <title>Hymenobacter sp. isolated from the air.</title>
        <authorList>
            <person name="Won M."/>
            <person name="Lee C.-M."/>
            <person name="Woen H.-Y."/>
            <person name="Kwon S.-W."/>
        </authorList>
    </citation>
    <scope>NUCLEOTIDE SEQUENCE [LARGE SCALE GENOMIC DNA]</scope>
    <source>
        <strain evidence="3">5116 S-27</strain>
    </source>
</reference>
<gene>
    <name evidence="2" type="ORF">MUN80_20715</name>
</gene>
<feature type="transmembrane region" description="Helical" evidence="1">
    <location>
        <begin position="68"/>
        <end position="86"/>
    </location>
</feature>
<accession>A0ABY4F7I8</accession>
<organism evidence="2 3">
    <name type="scientific">Hymenobacter cellulosivorans</name>
    <dbReference type="NCBI Taxonomy" id="2932249"/>
    <lineage>
        <taxon>Bacteria</taxon>
        <taxon>Pseudomonadati</taxon>
        <taxon>Bacteroidota</taxon>
        <taxon>Cytophagia</taxon>
        <taxon>Cytophagales</taxon>
        <taxon>Hymenobacteraceae</taxon>
        <taxon>Hymenobacter</taxon>
    </lineage>
</organism>
<sequence length="94" mass="10794">MKYRLLALSAMYGVMLHALLFLLSAPFLLLWETQPTWWQQVLVFVLTYPVPVSLLPDSWTLAAMLLNGAYWGMVLFSAACLLHTVWRGLKPRLE</sequence>
<dbReference type="Proteomes" id="UP000831785">
    <property type="component" value="Chromosome"/>
</dbReference>
<keyword evidence="3" id="KW-1185">Reference proteome</keyword>
<keyword evidence="1" id="KW-0812">Transmembrane</keyword>
<keyword evidence="1" id="KW-0472">Membrane</keyword>
<evidence type="ECO:0000313" key="2">
    <source>
        <dbReference type="EMBL" id="UOQ52171.1"/>
    </source>
</evidence>
<protein>
    <submittedName>
        <fullName evidence="2">Uncharacterized protein</fullName>
    </submittedName>
</protein>
<dbReference type="EMBL" id="CP095049">
    <property type="protein sequence ID" value="UOQ52171.1"/>
    <property type="molecule type" value="Genomic_DNA"/>
</dbReference>
<evidence type="ECO:0000256" key="1">
    <source>
        <dbReference type="SAM" id="Phobius"/>
    </source>
</evidence>
<evidence type="ECO:0000313" key="3">
    <source>
        <dbReference type="Proteomes" id="UP000831785"/>
    </source>
</evidence>
<feature type="transmembrane region" description="Helical" evidence="1">
    <location>
        <begin position="37"/>
        <end position="56"/>
    </location>
</feature>